<evidence type="ECO:0000313" key="6">
    <source>
        <dbReference type="Proteomes" id="UP001529272"/>
    </source>
</evidence>
<protein>
    <submittedName>
        <fullName evidence="5">SDR family oxidoreductase</fullName>
        <ecNumber evidence="5">1.-.-.-</ecNumber>
    </submittedName>
</protein>
<accession>A0ABT7PAX7</accession>
<comment type="similarity">
    <text evidence="1 3">Belongs to the short-chain dehydrogenases/reductases (SDR) family.</text>
</comment>
<evidence type="ECO:0000256" key="2">
    <source>
        <dbReference type="ARBA" id="ARBA00023002"/>
    </source>
</evidence>
<dbReference type="Proteomes" id="UP001529272">
    <property type="component" value="Unassembled WGS sequence"/>
</dbReference>
<dbReference type="InterPro" id="IPR020904">
    <property type="entry name" value="Sc_DH/Rdtase_CS"/>
</dbReference>
<dbReference type="SUPFAM" id="SSF51735">
    <property type="entry name" value="NAD(P)-binding Rossmann-fold domains"/>
    <property type="match status" value="1"/>
</dbReference>
<dbReference type="RefSeq" id="WP_014711472.1">
    <property type="nucleotide sequence ID" value="NZ_CAAHFL010000063.1"/>
</dbReference>
<name>A0ABT7PAX7_MYCIT</name>
<dbReference type="Gene3D" id="3.40.50.720">
    <property type="entry name" value="NAD(P)-binding Rossmann-like Domain"/>
    <property type="match status" value="1"/>
</dbReference>
<dbReference type="PANTHER" id="PTHR44196:SF1">
    <property type="entry name" value="DEHYDROGENASE_REDUCTASE SDR FAMILY MEMBER 7B"/>
    <property type="match status" value="1"/>
</dbReference>
<dbReference type="PRINTS" id="PR00080">
    <property type="entry name" value="SDRFAMILY"/>
</dbReference>
<reference evidence="5 6" key="2">
    <citation type="submission" date="2023-06" db="EMBL/GenBank/DDBJ databases">
        <title>Itaconate inhibition of nontuberculous mycobacteria.</title>
        <authorList>
            <person name="Breen P."/>
            <person name="Zimbric M."/>
            <person name="Caverly L."/>
        </authorList>
    </citation>
    <scope>NUCLEOTIDE SEQUENCE [LARGE SCALE GENOMIC DNA]</scope>
    <source>
        <strain evidence="5 6">FLAC1071</strain>
    </source>
</reference>
<gene>
    <name evidence="5" type="ORF">QRB35_30155</name>
</gene>
<dbReference type="GO" id="GO:0016491">
    <property type="term" value="F:oxidoreductase activity"/>
    <property type="evidence" value="ECO:0007669"/>
    <property type="project" value="UniProtKB-KW"/>
</dbReference>
<dbReference type="Pfam" id="PF00106">
    <property type="entry name" value="adh_short"/>
    <property type="match status" value="1"/>
</dbReference>
<organism evidence="5 6">
    <name type="scientific">Mycobacterium intracellulare subsp. chimaera</name>
    <dbReference type="NCBI Taxonomy" id="222805"/>
    <lineage>
        <taxon>Bacteria</taxon>
        <taxon>Bacillati</taxon>
        <taxon>Actinomycetota</taxon>
        <taxon>Actinomycetes</taxon>
        <taxon>Mycobacteriales</taxon>
        <taxon>Mycobacteriaceae</taxon>
        <taxon>Mycobacterium</taxon>
        <taxon>Mycobacterium avium complex (MAC)</taxon>
    </lineage>
</organism>
<evidence type="ECO:0000259" key="4">
    <source>
        <dbReference type="SMART" id="SM00822"/>
    </source>
</evidence>
<reference evidence="6" key="1">
    <citation type="submission" date="2023-06" db="EMBL/GenBank/DDBJ databases">
        <title>Itaconate inhibition of nontuberculous mycobacteria.</title>
        <authorList>
            <person name="Spilker T."/>
        </authorList>
    </citation>
    <scope>NUCLEOTIDE SEQUENCE [LARGE SCALE GENOMIC DNA]</scope>
    <source>
        <strain evidence="6">FLAC1071</strain>
    </source>
</reference>
<dbReference type="EMBL" id="JASZZX010000067">
    <property type="protein sequence ID" value="MDM3930203.1"/>
    <property type="molecule type" value="Genomic_DNA"/>
</dbReference>
<dbReference type="InterPro" id="IPR057326">
    <property type="entry name" value="KR_dom"/>
</dbReference>
<dbReference type="PRINTS" id="PR00081">
    <property type="entry name" value="GDHRDH"/>
</dbReference>
<dbReference type="PANTHER" id="PTHR44196">
    <property type="entry name" value="DEHYDROGENASE/REDUCTASE SDR FAMILY MEMBER 7B"/>
    <property type="match status" value="1"/>
</dbReference>
<dbReference type="InterPro" id="IPR036291">
    <property type="entry name" value="NAD(P)-bd_dom_sf"/>
</dbReference>
<dbReference type="CDD" id="cd05233">
    <property type="entry name" value="SDR_c"/>
    <property type="match status" value="1"/>
</dbReference>
<proteinExistence type="inferred from homology"/>
<sequence>MKDFTNKVAVITGAGSGIGRSLALSLAEQGAQLALSDIDTSALADTAGRCEKVGAKAVPFELDVAQRQAVYGHAKNVVSEFGRVNLVFNNAGVALSADVIDMDWDDFEWLVGINFWGVAHGTKAFLPHLIASGDGHIVNVSSVFGLVGIPSQSAYNAAKFAVRGFTEALRQELRAARHPVGVTCVHPGGVKTNIAGHARGLPDGSDPETLSRIFHRIAFTSPESASRAILRGVKKNKPRVLIGPDARVFDAIPRILGPRYEDIMASFYRTGRYGAGRRVAERLGLPSVVSR</sequence>
<feature type="domain" description="Ketoreductase" evidence="4">
    <location>
        <begin position="7"/>
        <end position="197"/>
    </location>
</feature>
<dbReference type="EC" id="1.-.-.-" evidence="5"/>
<keyword evidence="2 5" id="KW-0560">Oxidoreductase</keyword>
<evidence type="ECO:0000313" key="5">
    <source>
        <dbReference type="EMBL" id="MDM3930203.1"/>
    </source>
</evidence>
<evidence type="ECO:0000256" key="3">
    <source>
        <dbReference type="RuleBase" id="RU000363"/>
    </source>
</evidence>
<dbReference type="InterPro" id="IPR002347">
    <property type="entry name" value="SDR_fam"/>
</dbReference>
<dbReference type="SMART" id="SM00822">
    <property type="entry name" value="PKS_KR"/>
    <property type="match status" value="1"/>
</dbReference>
<keyword evidence="6" id="KW-1185">Reference proteome</keyword>
<evidence type="ECO:0000256" key="1">
    <source>
        <dbReference type="ARBA" id="ARBA00006484"/>
    </source>
</evidence>
<dbReference type="PROSITE" id="PS00061">
    <property type="entry name" value="ADH_SHORT"/>
    <property type="match status" value="1"/>
</dbReference>
<comment type="caution">
    <text evidence="5">The sequence shown here is derived from an EMBL/GenBank/DDBJ whole genome shotgun (WGS) entry which is preliminary data.</text>
</comment>